<dbReference type="OrthoDB" id="3387413at2"/>
<proteinExistence type="inferred from homology"/>
<dbReference type="PROSITE" id="PS50801">
    <property type="entry name" value="STAS"/>
    <property type="match status" value="1"/>
</dbReference>
<evidence type="ECO:0000313" key="4">
    <source>
        <dbReference type="EMBL" id="RZU48707.1"/>
    </source>
</evidence>
<dbReference type="NCBIfam" id="TIGR00377">
    <property type="entry name" value="ant_ant_sig"/>
    <property type="match status" value="1"/>
</dbReference>
<feature type="domain" description="STAS" evidence="3">
    <location>
        <begin position="4"/>
        <end position="109"/>
    </location>
</feature>
<protein>
    <recommendedName>
        <fullName evidence="2">Anti-sigma factor antagonist</fullName>
    </recommendedName>
</protein>
<comment type="caution">
    <text evidence="4">The sequence shown here is derived from an EMBL/GenBank/DDBJ whole genome shotgun (WGS) entry which is preliminary data.</text>
</comment>
<dbReference type="InterPro" id="IPR002645">
    <property type="entry name" value="STAS_dom"/>
</dbReference>
<evidence type="ECO:0000256" key="1">
    <source>
        <dbReference type="ARBA" id="ARBA00009013"/>
    </source>
</evidence>
<dbReference type="InterPro" id="IPR036513">
    <property type="entry name" value="STAS_dom_sf"/>
</dbReference>
<organism evidence="4 5">
    <name type="scientific">Krasilnikovia cinnamomea</name>
    <dbReference type="NCBI Taxonomy" id="349313"/>
    <lineage>
        <taxon>Bacteria</taxon>
        <taxon>Bacillati</taxon>
        <taxon>Actinomycetota</taxon>
        <taxon>Actinomycetes</taxon>
        <taxon>Micromonosporales</taxon>
        <taxon>Micromonosporaceae</taxon>
        <taxon>Krasilnikovia</taxon>
    </lineage>
</organism>
<keyword evidence="5" id="KW-1185">Reference proteome</keyword>
<dbReference type="GO" id="GO:0043856">
    <property type="term" value="F:anti-sigma factor antagonist activity"/>
    <property type="evidence" value="ECO:0007669"/>
    <property type="project" value="InterPro"/>
</dbReference>
<dbReference type="PANTHER" id="PTHR35849">
    <property type="entry name" value="BLR2341 PROTEIN"/>
    <property type="match status" value="1"/>
</dbReference>
<comment type="similarity">
    <text evidence="1 2">Belongs to the anti-sigma-factor antagonist family.</text>
</comment>
<dbReference type="Proteomes" id="UP000292564">
    <property type="component" value="Unassembled WGS sequence"/>
</dbReference>
<gene>
    <name evidence="4" type="ORF">EV385_0425</name>
</gene>
<evidence type="ECO:0000259" key="3">
    <source>
        <dbReference type="PROSITE" id="PS50801"/>
    </source>
</evidence>
<dbReference type="CDD" id="cd07043">
    <property type="entry name" value="STAS_anti-anti-sigma_factors"/>
    <property type="match status" value="1"/>
</dbReference>
<name>A0A4Q7ZDE6_9ACTN</name>
<dbReference type="RefSeq" id="WP_130507911.1">
    <property type="nucleotide sequence ID" value="NZ_SHKY01000001.1"/>
</dbReference>
<dbReference type="Pfam" id="PF13466">
    <property type="entry name" value="STAS_2"/>
    <property type="match status" value="1"/>
</dbReference>
<dbReference type="InterPro" id="IPR052746">
    <property type="entry name" value="MlaB_ABC_Transporter"/>
</dbReference>
<accession>A0A4Q7ZDE6</accession>
<evidence type="ECO:0000256" key="2">
    <source>
        <dbReference type="RuleBase" id="RU003749"/>
    </source>
</evidence>
<dbReference type="AlphaFoldDB" id="A0A4Q7ZDE6"/>
<evidence type="ECO:0000313" key="5">
    <source>
        <dbReference type="Proteomes" id="UP000292564"/>
    </source>
</evidence>
<reference evidence="4 5" key="1">
    <citation type="submission" date="2019-02" db="EMBL/GenBank/DDBJ databases">
        <title>Sequencing the genomes of 1000 actinobacteria strains.</title>
        <authorList>
            <person name="Klenk H.-P."/>
        </authorList>
    </citation>
    <scope>NUCLEOTIDE SEQUENCE [LARGE SCALE GENOMIC DNA]</scope>
    <source>
        <strain evidence="4 5">DSM 45162</strain>
    </source>
</reference>
<dbReference type="SUPFAM" id="SSF52091">
    <property type="entry name" value="SpoIIaa-like"/>
    <property type="match status" value="1"/>
</dbReference>
<dbReference type="InterPro" id="IPR058548">
    <property type="entry name" value="MlaB-like_STAS"/>
</dbReference>
<dbReference type="InterPro" id="IPR003658">
    <property type="entry name" value="Anti-sigma_ant"/>
</dbReference>
<sequence>MASFEARTAAGEGRVTVVLSGDCDLTARDQLTHVLLDAVSREKAVFVDVAEVSFFDSTGVHALVTAHHAARGRNGRLFVVNAGGAVAAVLELTGLDALLRAPAEGHRHA</sequence>
<dbReference type="Gene3D" id="3.30.750.24">
    <property type="entry name" value="STAS domain"/>
    <property type="match status" value="1"/>
</dbReference>
<dbReference type="PANTHER" id="PTHR35849:SF2">
    <property type="entry name" value="BLR2341 PROTEIN"/>
    <property type="match status" value="1"/>
</dbReference>
<dbReference type="EMBL" id="SHKY01000001">
    <property type="protein sequence ID" value="RZU48707.1"/>
    <property type="molecule type" value="Genomic_DNA"/>
</dbReference>